<gene>
    <name evidence="1" type="ORF">D9611_004927</name>
</gene>
<proteinExistence type="predicted"/>
<dbReference type="OrthoDB" id="3059868at2759"/>
<comment type="caution">
    <text evidence="1">The sequence shown here is derived from an EMBL/GenBank/DDBJ whole genome shotgun (WGS) entry which is preliminary data.</text>
</comment>
<dbReference type="AlphaFoldDB" id="A0A8H5EXR6"/>
<dbReference type="EMBL" id="JAACJK010000220">
    <property type="protein sequence ID" value="KAF5315913.1"/>
    <property type="molecule type" value="Genomic_DNA"/>
</dbReference>
<name>A0A8H5EXR6_9AGAR</name>
<evidence type="ECO:0000313" key="2">
    <source>
        <dbReference type="Proteomes" id="UP000541558"/>
    </source>
</evidence>
<accession>A0A8H5EXR6</accession>
<dbReference type="Proteomes" id="UP000541558">
    <property type="component" value="Unassembled WGS sequence"/>
</dbReference>
<reference evidence="1 2" key="1">
    <citation type="journal article" date="2020" name="ISME J.">
        <title>Uncovering the hidden diversity of litter-decomposition mechanisms in mushroom-forming fungi.</title>
        <authorList>
            <person name="Floudas D."/>
            <person name="Bentzer J."/>
            <person name="Ahren D."/>
            <person name="Johansson T."/>
            <person name="Persson P."/>
            <person name="Tunlid A."/>
        </authorList>
    </citation>
    <scope>NUCLEOTIDE SEQUENCE [LARGE SCALE GENOMIC DNA]</scope>
    <source>
        <strain evidence="1 2">CBS 175.51</strain>
    </source>
</reference>
<sequence>MFTLHLAEGFRFLGQICKDFNDAKIFGEVLGRFGGPSRLNTLLRSETAPTSLICLCLAASLLLCVVIRTLRHGGPSVEDPLLTWEALSSILVPTAHAHPKHYQRVLKHTSKAGPGAGKTISVDFVDLWKKVARGDLEFKDDTVLEDLCLEQVSAFGHTIRLHFEIGWRVLGLWRLLISYMHYCVGRCLERGVGVDELAGDIPNLSSCLMNDTLDLDFVPIPYIGSALLAARRQASQTEETFDVEFTCLAPSIAFMNYKFLFCCAILLPNRHDASKSKKTALPFFTTFTDIVNRLSVPTASGEKAIAIQSVKDISGVHAEALEEHEHDMVFDTWARRGFVARHGVVAWRETRMRLKWEAALLRTKTLVRWKVTLLSVAKEG</sequence>
<keyword evidence="2" id="KW-1185">Reference proteome</keyword>
<protein>
    <submittedName>
        <fullName evidence="1">Uncharacterized protein</fullName>
    </submittedName>
</protein>
<organism evidence="1 2">
    <name type="scientific">Ephemerocybe angulata</name>
    <dbReference type="NCBI Taxonomy" id="980116"/>
    <lineage>
        <taxon>Eukaryota</taxon>
        <taxon>Fungi</taxon>
        <taxon>Dikarya</taxon>
        <taxon>Basidiomycota</taxon>
        <taxon>Agaricomycotina</taxon>
        <taxon>Agaricomycetes</taxon>
        <taxon>Agaricomycetidae</taxon>
        <taxon>Agaricales</taxon>
        <taxon>Agaricineae</taxon>
        <taxon>Psathyrellaceae</taxon>
        <taxon>Ephemerocybe</taxon>
    </lineage>
</organism>
<evidence type="ECO:0000313" key="1">
    <source>
        <dbReference type="EMBL" id="KAF5315913.1"/>
    </source>
</evidence>